<keyword evidence="13" id="KW-1185">Reference proteome</keyword>
<feature type="transmembrane region" description="Helical" evidence="11">
    <location>
        <begin position="86"/>
        <end position="110"/>
    </location>
</feature>
<evidence type="ECO:0000256" key="11">
    <source>
        <dbReference type="HAMAP-Rule" id="MF_00115"/>
    </source>
</evidence>
<dbReference type="HAMAP" id="MF_00115">
    <property type="entry name" value="MscL"/>
    <property type="match status" value="1"/>
</dbReference>
<dbReference type="InterPro" id="IPR001185">
    <property type="entry name" value="MS_channel"/>
</dbReference>
<sequence length="148" mass="16259">MGFIKEFKEFAIKGNVIDLAVGVIIGGAFGKIVQSLVNDLIMPPISLLIGDKGFTNFYLPLNDKVKTAFRANPDLSLEDAKKLGPVFAWGNFITEVINFLILAFIIFLMVKAINALKRREEAAPSAPPAPTKEEVLLTEIRDLLKTKA</sequence>
<dbReference type="GO" id="GO:0005886">
    <property type="term" value="C:plasma membrane"/>
    <property type="evidence" value="ECO:0007669"/>
    <property type="project" value="UniProtKB-SubCell"/>
</dbReference>
<comment type="function">
    <text evidence="11">Channel that opens in response to stretch forces in the membrane lipid bilayer. May participate in the regulation of osmotic pressure changes within the cell.</text>
</comment>
<accession>A0A7S9L005</accession>
<dbReference type="EMBL" id="CP064939">
    <property type="protein sequence ID" value="QPH39739.1"/>
    <property type="molecule type" value="Genomic_DNA"/>
</dbReference>
<dbReference type="InterPro" id="IPR037673">
    <property type="entry name" value="MSC/AndL"/>
</dbReference>
<keyword evidence="4 11" id="KW-0813">Transport</keyword>
<evidence type="ECO:0000313" key="13">
    <source>
        <dbReference type="Proteomes" id="UP000594759"/>
    </source>
</evidence>
<evidence type="ECO:0000256" key="2">
    <source>
        <dbReference type="ARBA" id="ARBA00007254"/>
    </source>
</evidence>
<protein>
    <recommendedName>
        <fullName evidence="11">Large-conductance mechanosensitive channel</fullName>
    </recommendedName>
</protein>
<evidence type="ECO:0000313" key="12">
    <source>
        <dbReference type="EMBL" id="QPH39739.1"/>
    </source>
</evidence>
<evidence type="ECO:0000256" key="3">
    <source>
        <dbReference type="ARBA" id="ARBA00011255"/>
    </source>
</evidence>
<dbReference type="Gene3D" id="1.10.1200.120">
    <property type="entry name" value="Large-conductance mechanosensitive channel, MscL, domain 1"/>
    <property type="match status" value="1"/>
</dbReference>
<evidence type="ECO:0000256" key="6">
    <source>
        <dbReference type="ARBA" id="ARBA00022692"/>
    </source>
</evidence>
<feature type="transmembrane region" description="Helical" evidence="11">
    <location>
        <begin position="12"/>
        <end position="33"/>
    </location>
</feature>
<evidence type="ECO:0000256" key="9">
    <source>
        <dbReference type="ARBA" id="ARBA00023136"/>
    </source>
</evidence>
<proteinExistence type="inferred from homology"/>
<keyword evidence="8 11" id="KW-0406">Ion transport</keyword>
<evidence type="ECO:0000256" key="4">
    <source>
        <dbReference type="ARBA" id="ARBA00022448"/>
    </source>
</evidence>
<dbReference type="NCBIfam" id="NF010557">
    <property type="entry name" value="PRK13952.1"/>
    <property type="match status" value="1"/>
</dbReference>
<dbReference type="RefSeq" id="WP_196099205.1">
    <property type="nucleotide sequence ID" value="NZ_CP064939.1"/>
</dbReference>
<comment type="subcellular location">
    <subcellularLocation>
        <location evidence="1 11">Cell membrane</location>
        <topology evidence="1 11">Multi-pass membrane protein</topology>
    </subcellularLocation>
</comment>
<dbReference type="InterPro" id="IPR019823">
    <property type="entry name" value="Mechanosensitive_channel_CS"/>
</dbReference>
<keyword evidence="10 11" id="KW-0407">Ion channel</keyword>
<dbReference type="SUPFAM" id="SSF81330">
    <property type="entry name" value="Gated mechanosensitive channel"/>
    <property type="match status" value="1"/>
</dbReference>
<evidence type="ECO:0000256" key="10">
    <source>
        <dbReference type="ARBA" id="ARBA00023303"/>
    </source>
</evidence>
<comment type="subunit">
    <text evidence="3 11">Homopentamer.</text>
</comment>
<dbReference type="PANTHER" id="PTHR30266:SF2">
    <property type="entry name" value="LARGE-CONDUCTANCE MECHANOSENSITIVE CHANNEL"/>
    <property type="match status" value="1"/>
</dbReference>
<dbReference type="NCBIfam" id="TIGR00220">
    <property type="entry name" value="mscL"/>
    <property type="match status" value="1"/>
</dbReference>
<comment type="similarity">
    <text evidence="2 11">Belongs to the MscL family.</text>
</comment>
<evidence type="ECO:0000256" key="8">
    <source>
        <dbReference type="ARBA" id="ARBA00023065"/>
    </source>
</evidence>
<reference evidence="12 13" key="1">
    <citation type="submission" date="2020-11" db="EMBL/GenBank/DDBJ databases">
        <title>Pedobacter endophytica, an endophytic bacteria isolated form Carex pumila.</title>
        <authorList>
            <person name="Peng Y."/>
            <person name="Jiang L."/>
            <person name="Lee J."/>
        </authorList>
    </citation>
    <scope>NUCLEOTIDE SEQUENCE [LARGE SCALE GENOMIC DNA]</scope>
    <source>
        <strain evidence="12 13">JBR3-12</strain>
    </source>
</reference>
<keyword evidence="5 11" id="KW-1003">Cell membrane</keyword>
<name>A0A7S9L005_9SPHI</name>
<organism evidence="12 13">
    <name type="scientific">Pedobacter endophyticus</name>
    <dbReference type="NCBI Taxonomy" id="2789740"/>
    <lineage>
        <taxon>Bacteria</taxon>
        <taxon>Pseudomonadati</taxon>
        <taxon>Bacteroidota</taxon>
        <taxon>Sphingobacteriia</taxon>
        <taxon>Sphingobacteriales</taxon>
        <taxon>Sphingobacteriaceae</taxon>
        <taxon>Pedobacter</taxon>
    </lineage>
</organism>
<dbReference type="KEGG" id="pex:IZT61_00195"/>
<evidence type="ECO:0000256" key="1">
    <source>
        <dbReference type="ARBA" id="ARBA00004651"/>
    </source>
</evidence>
<keyword evidence="6 11" id="KW-0812">Transmembrane</keyword>
<gene>
    <name evidence="11 12" type="primary">mscL</name>
    <name evidence="12" type="ORF">IZT61_00195</name>
</gene>
<evidence type="ECO:0000256" key="7">
    <source>
        <dbReference type="ARBA" id="ARBA00022989"/>
    </source>
</evidence>
<keyword evidence="7 11" id="KW-1133">Transmembrane helix</keyword>
<dbReference type="GO" id="GO:0008381">
    <property type="term" value="F:mechanosensitive monoatomic ion channel activity"/>
    <property type="evidence" value="ECO:0007669"/>
    <property type="project" value="UniProtKB-UniRule"/>
</dbReference>
<dbReference type="PRINTS" id="PR01264">
    <property type="entry name" value="MECHCHANNEL"/>
</dbReference>
<keyword evidence="9 11" id="KW-0472">Membrane</keyword>
<dbReference type="InterPro" id="IPR036019">
    <property type="entry name" value="MscL_channel"/>
</dbReference>
<dbReference type="Proteomes" id="UP000594759">
    <property type="component" value="Chromosome"/>
</dbReference>
<dbReference type="PANTHER" id="PTHR30266">
    <property type="entry name" value="MECHANOSENSITIVE CHANNEL MSCL"/>
    <property type="match status" value="1"/>
</dbReference>
<dbReference type="NCBIfam" id="NF001843">
    <property type="entry name" value="PRK00567.1-4"/>
    <property type="match status" value="1"/>
</dbReference>
<dbReference type="PROSITE" id="PS01327">
    <property type="entry name" value="MSCL"/>
    <property type="match status" value="1"/>
</dbReference>
<evidence type="ECO:0000256" key="5">
    <source>
        <dbReference type="ARBA" id="ARBA00022475"/>
    </source>
</evidence>
<dbReference type="Pfam" id="PF01741">
    <property type="entry name" value="MscL"/>
    <property type="match status" value="1"/>
</dbReference>
<dbReference type="AlphaFoldDB" id="A0A7S9L005"/>
<dbReference type="FunFam" id="1.10.1200.120:FF:000001">
    <property type="entry name" value="Large-conductance mechanosensitive channel"/>
    <property type="match status" value="1"/>
</dbReference>